<comment type="caution">
    <text evidence="4">The sequence shown here is derived from an EMBL/GenBank/DDBJ whole genome shotgun (WGS) entry which is preliminary data.</text>
</comment>
<dbReference type="GO" id="GO:0051470">
    <property type="term" value="P:ectoine transmembrane transport"/>
    <property type="evidence" value="ECO:0007669"/>
    <property type="project" value="InterPro"/>
</dbReference>
<feature type="signal peptide" evidence="2">
    <location>
        <begin position="1"/>
        <end position="28"/>
    </location>
</feature>
<keyword evidence="5" id="KW-1185">Reference proteome</keyword>
<keyword evidence="1 2" id="KW-0732">Signal</keyword>
<dbReference type="InterPro" id="IPR001638">
    <property type="entry name" value="Solute-binding_3/MltF_N"/>
</dbReference>
<dbReference type="SMART" id="SM00062">
    <property type="entry name" value="PBPb"/>
    <property type="match status" value="1"/>
</dbReference>
<organism evidence="4 5">
    <name type="scientific">Bordetella genomosp. 9</name>
    <dbReference type="NCBI Taxonomy" id="1416803"/>
    <lineage>
        <taxon>Bacteria</taxon>
        <taxon>Pseudomonadati</taxon>
        <taxon>Pseudomonadota</taxon>
        <taxon>Betaproteobacteria</taxon>
        <taxon>Burkholderiales</taxon>
        <taxon>Alcaligenaceae</taxon>
        <taxon>Bordetella</taxon>
    </lineage>
</organism>
<dbReference type="GO" id="GO:0033294">
    <property type="term" value="F:ectoine binding"/>
    <property type="evidence" value="ECO:0007669"/>
    <property type="project" value="InterPro"/>
</dbReference>
<dbReference type="PANTHER" id="PTHR35936">
    <property type="entry name" value="MEMBRANE-BOUND LYTIC MUREIN TRANSGLYCOSYLASE F"/>
    <property type="match status" value="1"/>
</dbReference>
<evidence type="ECO:0000256" key="2">
    <source>
        <dbReference type="SAM" id="SignalP"/>
    </source>
</evidence>
<feature type="chain" id="PRO_5012785769" evidence="2">
    <location>
        <begin position="29"/>
        <end position="293"/>
    </location>
</feature>
<proteinExistence type="predicted"/>
<evidence type="ECO:0000313" key="4">
    <source>
        <dbReference type="EMBL" id="OZI20762.1"/>
    </source>
</evidence>
<sequence>MKRIDLKKLAGMLAVTAAGLGVTATSLAADTSPALDKDTLTVGIANNKPWAYRDTDGAYKGVNIDILRAVFEPLGVKQFNFTIGDFGSLIPGLASRRFDVVDSGVVITPQRCELVLFGDPELTSLDALLVLKGNPRNIHSFDDVVKNPALKIGGSRGGQQTKNAASAGVTGDQLQQFQNTESTVSALLANRVDGIVFTSGTANALLDGPNVGDKIERAKPFTGLMDPKTGKVVQSYIGAAFRKDSQPLRDAYNQQLAKLKASGAINKIAEKYGFSIEEKAPDGLTSSQICAAG</sequence>
<reference evidence="4" key="1">
    <citation type="submission" date="2017-05" db="EMBL/GenBank/DDBJ databases">
        <title>Complete and WGS of Bordetella genogroups.</title>
        <authorList>
            <person name="Spilker T."/>
            <person name="Lipuma J."/>
        </authorList>
    </citation>
    <scope>NUCLEOTIDE SEQUENCE</scope>
    <source>
        <strain evidence="4">AU21707</strain>
    </source>
</reference>
<evidence type="ECO:0000313" key="5">
    <source>
        <dbReference type="Proteomes" id="UP000216857"/>
    </source>
</evidence>
<evidence type="ECO:0000256" key="1">
    <source>
        <dbReference type="ARBA" id="ARBA00022729"/>
    </source>
</evidence>
<dbReference type="SUPFAM" id="SSF53850">
    <property type="entry name" value="Periplasmic binding protein-like II"/>
    <property type="match status" value="1"/>
</dbReference>
<dbReference type="AlphaFoldDB" id="A0A261R7X5"/>
<dbReference type="PANTHER" id="PTHR35936:SF17">
    <property type="entry name" value="ARGININE-BINDING EXTRACELLULAR PROTEIN ARTP"/>
    <property type="match status" value="1"/>
</dbReference>
<dbReference type="EMBL" id="NEVJ01000003">
    <property type="protein sequence ID" value="OZI20762.1"/>
    <property type="molecule type" value="Genomic_DNA"/>
</dbReference>
<dbReference type="InterPro" id="IPR014337">
    <property type="entry name" value="Ectoine_EhuB"/>
</dbReference>
<protein>
    <submittedName>
        <fullName evidence="4">Ectoine/hydroxyectoine ABC transporter substrate-binding protein EhuB</fullName>
    </submittedName>
</protein>
<dbReference type="Gene3D" id="3.40.190.10">
    <property type="entry name" value="Periplasmic binding protein-like II"/>
    <property type="match status" value="2"/>
</dbReference>
<dbReference type="Proteomes" id="UP000216857">
    <property type="component" value="Unassembled WGS sequence"/>
</dbReference>
<dbReference type="NCBIfam" id="TIGR02995">
    <property type="entry name" value="ectoine_ehuB"/>
    <property type="match status" value="1"/>
</dbReference>
<name>A0A261R7X5_9BORD</name>
<evidence type="ECO:0000259" key="3">
    <source>
        <dbReference type="SMART" id="SM00062"/>
    </source>
</evidence>
<dbReference type="OrthoDB" id="9768183at2"/>
<accession>A0A261R7X5</accession>
<feature type="domain" description="Solute-binding protein family 3/N-terminal" evidence="3">
    <location>
        <begin position="39"/>
        <end position="276"/>
    </location>
</feature>
<dbReference type="RefSeq" id="WP_094849332.1">
    <property type="nucleotide sequence ID" value="NZ_NEVJ01000003.1"/>
</dbReference>
<dbReference type="Pfam" id="PF00497">
    <property type="entry name" value="SBP_bac_3"/>
    <property type="match status" value="1"/>
</dbReference>
<gene>
    <name evidence="4" type="ORF">CAL26_25140</name>
</gene>